<evidence type="ECO:0000256" key="3">
    <source>
        <dbReference type="SAM" id="MobiDB-lite"/>
    </source>
</evidence>
<dbReference type="KEGG" id="aagg:ETAA8_11800"/>
<keyword evidence="2" id="KW-0175">Coiled coil</keyword>
<dbReference type="Gene3D" id="2.40.30.170">
    <property type="match status" value="1"/>
</dbReference>
<gene>
    <name evidence="4" type="ORF">ETAA8_11800</name>
</gene>
<proteinExistence type="predicted"/>
<keyword evidence="5" id="KW-1185">Reference proteome</keyword>
<dbReference type="SUPFAM" id="SSF111369">
    <property type="entry name" value="HlyD-like secretion proteins"/>
    <property type="match status" value="1"/>
</dbReference>
<reference evidence="4 5" key="1">
    <citation type="submission" date="2019-02" db="EMBL/GenBank/DDBJ databases">
        <title>Deep-cultivation of Planctomycetes and their phenomic and genomic characterization uncovers novel biology.</title>
        <authorList>
            <person name="Wiegand S."/>
            <person name="Jogler M."/>
            <person name="Boedeker C."/>
            <person name="Pinto D."/>
            <person name="Vollmers J."/>
            <person name="Rivas-Marin E."/>
            <person name="Kohn T."/>
            <person name="Peeters S.H."/>
            <person name="Heuer A."/>
            <person name="Rast P."/>
            <person name="Oberbeckmann S."/>
            <person name="Bunk B."/>
            <person name="Jeske O."/>
            <person name="Meyerdierks A."/>
            <person name="Storesund J.E."/>
            <person name="Kallscheuer N."/>
            <person name="Luecker S."/>
            <person name="Lage O.M."/>
            <person name="Pohl T."/>
            <person name="Merkel B.J."/>
            <person name="Hornburger P."/>
            <person name="Mueller R.-W."/>
            <person name="Bruemmer F."/>
            <person name="Labrenz M."/>
            <person name="Spormann A.M."/>
            <person name="Op den Camp H."/>
            <person name="Overmann J."/>
            <person name="Amann R."/>
            <person name="Jetten M.S.M."/>
            <person name="Mascher T."/>
            <person name="Medema M.H."/>
            <person name="Devos D.P."/>
            <person name="Kaster A.-K."/>
            <person name="Ovreas L."/>
            <person name="Rohde M."/>
            <person name="Galperin M.Y."/>
            <person name="Jogler C."/>
        </authorList>
    </citation>
    <scope>NUCLEOTIDE SEQUENCE [LARGE SCALE GENOMIC DNA]</scope>
    <source>
        <strain evidence="4 5">ETA_A8</strain>
    </source>
</reference>
<organism evidence="4 5">
    <name type="scientific">Anatilimnocola aggregata</name>
    <dbReference type="NCBI Taxonomy" id="2528021"/>
    <lineage>
        <taxon>Bacteria</taxon>
        <taxon>Pseudomonadati</taxon>
        <taxon>Planctomycetota</taxon>
        <taxon>Planctomycetia</taxon>
        <taxon>Pirellulales</taxon>
        <taxon>Pirellulaceae</taxon>
        <taxon>Anatilimnocola</taxon>
    </lineage>
</organism>
<dbReference type="Proteomes" id="UP000315017">
    <property type="component" value="Chromosome"/>
</dbReference>
<feature type="region of interest" description="Disordered" evidence="3">
    <location>
        <begin position="377"/>
        <end position="513"/>
    </location>
</feature>
<protein>
    <submittedName>
        <fullName evidence="4">Putative efflux pump membrane fusion protein</fullName>
    </submittedName>
</protein>
<dbReference type="AlphaFoldDB" id="A0A517Y7A7"/>
<feature type="compositionally biased region" description="Pro residues" evidence="3">
    <location>
        <begin position="498"/>
        <end position="513"/>
    </location>
</feature>
<feature type="compositionally biased region" description="Low complexity" evidence="3">
    <location>
        <begin position="377"/>
        <end position="403"/>
    </location>
</feature>
<feature type="compositionally biased region" description="Pro residues" evidence="3">
    <location>
        <begin position="419"/>
        <end position="438"/>
    </location>
</feature>
<dbReference type="PRINTS" id="PR01217">
    <property type="entry name" value="PRICHEXTENSN"/>
</dbReference>
<feature type="compositionally biased region" description="Polar residues" evidence="3">
    <location>
        <begin position="448"/>
        <end position="465"/>
    </location>
</feature>
<dbReference type="GO" id="GO:0030313">
    <property type="term" value="C:cell envelope"/>
    <property type="evidence" value="ECO:0007669"/>
    <property type="project" value="UniProtKB-SubCell"/>
</dbReference>
<evidence type="ECO:0000313" key="4">
    <source>
        <dbReference type="EMBL" id="QDU26106.1"/>
    </source>
</evidence>
<accession>A0A517Y7A7</accession>
<dbReference type="EMBL" id="CP036274">
    <property type="protein sequence ID" value="QDU26106.1"/>
    <property type="molecule type" value="Genomic_DNA"/>
</dbReference>
<dbReference type="PANTHER" id="PTHR32347">
    <property type="entry name" value="EFFLUX SYSTEM COMPONENT YKNX-RELATED"/>
    <property type="match status" value="1"/>
</dbReference>
<dbReference type="Gene3D" id="1.10.287.470">
    <property type="entry name" value="Helix hairpin bin"/>
    <property type="match status" value="1"/>
</dbReference>
<dbReference type="InterPro" id="IPR050465">
    <property type="entry name" value="UPF0194_transport"/>
</dbReference>
<dbReference type="Gene3D" id="2.40.50.100">
    <property type="match status" value="1"/>
</dbReference>
<evidence type="ECO:0000256" key="2">
    <source>
        <dbReference type="ARBA" id="ARBA00023054"/>
    </source>
</evidence>
<comment type="subcellular location">
    <subcellularLocation>
        <location evidence="1">Cell envelope</location>
    </subcellularLocation>
</comment>
<dbReference type="RefSeq" id="WP_202921582.1">
    <property type="nucleotide sequence ID" value="NZ_CP036274.1"/>
</dbReference>
<evidence type="ECO:0000313" key="5">
    <source>
        <dbReference type="Proteomes" id="UP000315017"/>
    </source>
</evidence>
<sequence length="513" mass="53440">MKHIPKYLAGTVGVVAIGWLVQAGAQQPAPPRTFAPAPGAFAPAAPAAAPNFAPAAPYTATATTSTSPRQLQQGEIAVPYGLVTVIDDVKVPARDAGSLTKVFVRGGELVQANVILGQIDDRDTLAKQRIAQGELDAATEQANSKAEIEAAEKGRDVALAEYESAQDLKVRNPGAISTQEVRRAKFQWERSLAQIAVAKTDNVVAGLTAVMKQAQLDATTVELSKKKIVSPIQGQVVEVYKHEGEWVQPGDPVLRLVRLDRVRVEGFVYANDGGRNDVEGKPVKVLVDLPGNRKVELEGRVDYASPIIEGSGQNRQYRIWADVDNQFVDGHWVIQPGASAELRINIAAAKLPAPEREAPPTLEAAPAAVAPASSPAAAPASALPAFGPRTEAAPAEAPTTENALVPAPAPATIESLRPESPPAVSPAPVAPAPVPAPVPAATRPSLAPPSNTAPAVRPMTTTPSTVAPRPAPTQPASTAAPARPAQPRPAISGVANPSSPPVPRRNPNTIPPR</sequence>
<dbReference type="PANTHER" id="PTHR32347:SF23">
    <property type="entry name" value="BLL5650 PROTEIN"/>
    <property type="match status" value="1"/>
</dbReference>
<evidence type="ECO:0000256" key="1">
    <source>
        <dbReference type="ARBA" id="ARBA00004196"/>
    </source>
</evidence>
<name>A0A517Y7A7_9BACT</name>
<feature type="compositionally biased region" description="Low complexity" evidence="3">
    <location>
        <begin position="474"/>
        <end position="490"/>
    </location>
</feature>